<evidence type="ECO:0000313" key="3">
    <source>
        <dbReference type="Proteomes" id="UP000466396"/>
    </source>
</evidence>
<dbReference type="PANTHER" id="PTHR33570">
    <property type="entry name" value="4-CARBOXYMUCONOLACTONE DECARBOXYLASE FAMILY PROTEIN"/>
    <property type="match status" value="1"/>
</dbReference>
<name>A0A7I7NK52_9MYCO</name>
<proteinExistence type="predicted"/>
<dbReference type="KEGG" id="mlj:MLAC_22990"/>
<dbReference type="InterPro" id="IPR003779">
    <property type="entry name" value="CMD-like"/>
</dbReference>
<evidence type="ECO:0000259" key="1">
    <source>
        <dbReference type="Pfam" id="PF02627"/>
    </source>
</evidence>
<dbReference type="SUPFAM" id="SSF69118">
    <property type="entry name" value="AhpD-like"/>
    <property type="match status" value="1"/>
</dbReference>
<gene>
    <name evidence="2" type="ORF">MLAC_22990</name>
</gene>
<sequence>MVSPMTVDLPSSPLGEVDPQFEKLALDVVAFTFGLPGTSIREKLLQNLTLDVCRSHTGLAFRMHLTAAKMHGVAYADPLAAIRFIAPHSGYPAAADALARLKEVATEIGMDTSDLGEKPTPGAVDNVMRRLDTTDEWTTRFQEWQTSRAWSEDLLSRRERAIMALTSDVGQQTLDESFHWHVELALDAGLSKDDVRDVVRFCAEYGTARVAAALRELDNVLST</sequence>
<dbReference type="Pfam" id="PF02627">
    <property type="entry name" value="CMD"/>
    <property type="match status" value="1"/>
</dbReference>
<dbReference type="GO" id="GO:0051920">
    <property type="term" value="F:peroxiredoxin activity"/>
    <property type="evidence" value="ECO:0007669"/>
    <property type="project" value="InterPro"/>
</dbReference>
<dbReference type="PANTHER" id="PTHR33570:SF2">
    <property type="entry name" value="CARBOXYMUCONOLACTONE DECARBOXYLASE-LIKE DOMAIN-CONTAINING PROTEIN"/>
    <property type="match status" value="1"/>
</dbReference>
<keyword evidence="3" id="KW-1185">Reference proteome</keyword>
<dbReference type="InterPro" id="IPR052512">
    <property type="entry name" value="4CMD/NDH-1_regulator"/>
</dbReference>
<protein>
    <recommendedName>
        <fullName evidence="1">Carboxymuconolactone decarboxylase-like domain-containing protein</fullName>
    </recommendedName>
</protein>
<organism evidence="2 3">
    <name type="scientific">Mycobacterium lacus</name>
    <dbReference type="NCBI Taxonomy" id="169765"/>
    <lineage>
        <taxon>Bacteria</taxon>
        <taxon>Bacillati</taxon>
        <taxon>Actinomycetota</taxon>
        <taxon>Actinomycetes</taxon>
        <taxon>Mycobacteriales</taxon>
        <taxon>Mycobacteriaceae</taxon>
        <taxon>Mycobacterium</taxon>
    </lineage>
</organism>
<dbReference type="EMBL" id="AP022581">
    <property type="protein sequence ID" value="BBX97005.1"/>
    <property type="molecule type" value="Genomic_DNA"/>
</dbReference>
<feature type="domain" description="Carboxymuconolactone decarboxylase-like" evidence="1">
    <location>
        <begin position="138"/>
        <end position="217"/>
    </location>
</feature>
<dbReference type="InterPro" id="IPR029032">
    <property type="entry name" value="AhpD-like"/>
</dbReference>
<dbReference type="AlphaFoldDB" id="A0A7I7NK52"/>
<evidence type="ECO:0000313" key="2">
    <source>
        <dbReference type="EMBL" id="BBX97005.1"/>
    </source>
</evidence>
<accession>A0A7I7NK52</accession>
<dbReference type="Proteomes" id="UP000466396">
    <property type="component" value="Chromosome"/>
</dbReference>
<dbReference type="Gene3D" id="1.20.1290.10">
    <property type="entry name" value="AhpD-like"/>
    <property type="match status" value="2"/>
</dbReference>
<reference evidence="2 3" key="1">
    <citation type="journal article" date="2019" name="Emerg. Microbes Infect.">
        <title>Comprehensive subspecies identification of 175 nontuberculous mycobacteria species based on 7547 genomic profiles.</title>
        <authorList>
            <person name="Matsumoto Y."/>
            <person name="Kinjo T."/>
            <person name="Motooka D."/>
            <person name="Nabeya D."/>
            <person name="Jung N."/>
            <person name="Uechi K."/>
            <person name="Horii T."/>
            <person name="Iida T."/>
            <person name="Fujita J."/>
            <person name="Nakamura S."/>
        </authorList>
    </citation>
    <scope>NUCLEOTIDE SEQUENCE [LARGE SCALE GENOMIC DNA]</scope>
    <source>
        <strain evidence="2 3">JCM 15657</strain>
    </source>
</reference>